<keyword evidence="3" id="KW-1185">Reference proteome</keyword>
<dbReference type="SUPFAM" id="SSF56784">
    <property type="entry name" value="HAD-like"/>
    <property type="match status" value="1"/>
</dbReference>
<gene>
    <name evidence="2" type="ORF">G4Y79_00095</name>
</gene>
<keyword evidence="1 2" id="KW-0378">Hydrolase</keyword>
<dbReference type="CDD" id="cd01427">
    <property type="entry name" value="HAD_like"/>
    <property type="match status" value="1"/>
</dbReference>
<dbReference type="KEGG" id="pmet:G4Y79_00095"/>
<dbReference type="InterPro" id="IPR023214">
    <property type="entry name" value="HAD_sf"/>
</dbReference>
<dbReference type="InterPro" id="IPR036412">
    <property type="entry name" value="HAD-like_sf"/>
</dbReference>
<dbReference type="Gene3D" id="1.20.120.710">
    <property type="entry name" value="Haloacid dehalogenase hydrolase-like domain"/>
    <property type="match status" value="1"/>
</dbReference>
<reference evidence="2 3" key="1">
    <citation type="submission" date="2020-02" db="EMBL/GenBank/DDBJ databases">
        <authorList>
            <person name="Zheng R.K."/>
            <person name="Sun C.M."/>
        </authorList>
    </citation>
    <scope>NUCLEOTIDE SEQUENCE [LARGE SCALE GENOMIC DNA]</scope>
    <source>
        <strain evidence="3">rifampicinis</strain>
    </source>
</reference>
<dbReference type="GO" id="GO:0016787">
    <property type="term" value="F:hydrolase activity"/>
    <property type="evidence" value="ECO:0007669"/>
    <property type="project" value="UniProtKB-KW"/>
</dbReference>
<sequence length="267" mass="29347">MSTPENAIETIIFFDIDATLVENRFSTRVMADILQEIADASGQPRDALGRALVAENQRRQLETPDDPLTMDWGDIALTVAQQYGVSLSQSLDALWEAYANVDEVDLLDDSPAVVASLKAPHRQLVIATKGLSKYQYPVLRVSGLLDLFDGILAPDIAGLHKASPGYHNSYTRTAPDALIVQVGDHYEDDVMAPKRNGFVSILRAPIEELAVHDAFERPQYFPAYADRLHTYPKEGTNVLPDAIVLSLQEVPALINQLEAEKGIPKNG</sequence>
<dbReference type="RefSeq" id="WP_195170880.1">
    <property type="nucleotide sequence ID" value="NZ_CP062983.1"/>
</dbReference>
<dbReference type="Pfam" id="PF00702">
    <property type="entry name" value="Hydrolase"/>
    <property type="match status" value="1"/>
</dbReference>
<dbReference type="PANTHER" id="PTHR43316">
    <property type="entry name" value="HYDROLASE, HALOACID DELAHOGENASE-RELATED"/>
    <property type="match status" value="1"/>
</dbReference>
<evidence type="ECO:0000313" key="2">
    <source>
        <dbReference type="EMBL" id="QPC82811.1"/>
    </source>
</evidence>
<dbReference type="InterPro" id="IPR051540">
    <property type="entry name" value="S-2-haloacid_dehalogenase"/>
</dbReference>
<proteinExistence type="predicted"/>
<protein>
    <submittedName>
        <fullName evidence="2">HAD family hydrolase</fullName>
    </submittedName>
</protein>
<dbReference type="EMBL" id="CP062983">
    <property type="protein sequence ID" value="QPC82811.1"/>
    <property type="molecule type" value="Genomic_DNA"/>
</dbReference>
<evidence type="ECO:0000256" key="1">
    <source>
        <dbReference type="ARBA" id="ARBA00022801"/>
    </source>
</evidence>
<dbReference type="Proteomes" id="UP000594468">
    <property type="component" value="Chromosome"/>
</dbReference>
<dbReference type="AlphaFoldDB" id="A0A7S8E9E7"/>
<dbReference type="PANTHER" id="PTHR43316:SF3">
    <property type="entry name" value="HALOACID DEHALOGENASE, TYPE II (AFU_ORTHOLOGUE AFUA_2G07750)-RELATED"/>
    <property type="match status" value="1"/>
</dbReference>
<dbReference type="Gene3D" id="3.40.50.1000">
    <property type="entry name" value="HAD superfamily/HAD-like"/>
    <property type="match status" value="1"/>
</dbReference>
<evidence type="ECO:0000313" key="3">
    <source>
        <dbReference type="Proteomes" id="UP000594468"/>
    </source>
</evidence>
<name>A0A7S8E9E7_9CHLR</name>
<organism evidence="2 3">
    <name type="scientific">Phototrophicus methaneseepsis</name>
    <dbReference type="NCBI Taxonomy" id="2710758"/>
    <lineage>
        <taxon>Bacteria</taxon>
        <taxon>Bacillati</taxon>
        <taxon>Chloroflexota</taxon>
        <taxon>Candidatus Thermofontia</taxon>
        <taxon>Phototrophicales</taxon>
        <taxon>Phototrophicaceae</taxon>
        <taxon>Phototrophicus</taxon>
    </lineage>
</organism>
<accession>A0A7S8E9E7</accession>